<dbReference type="InterPro" id="IPR000792">
    <property type="entry name" value="Tscrpt_reg_LuxR_C"/>
</dbReference>
<evidence type="ECO:0000256" key="3">
    <source>
        <dbReference type="PROSITE-ProRule" id="PRU00169"/>
    </source>
</evidence>
<dbReference type="GO" id="GO:0000160">
    <property type="term" value="P:phosphorelay signal transduction system"/>
    <property type="evidence" value="ECO:0007669"/>
    <property type="project" value="InterPro"/>
</dbReference>
<evidence type="ECO:0000256" key="2">
    <source>
        <dbReference type="ARBA" id="ARBA00023125"/>
    </source>
</evidence>
<dbReference type="InterPro" id="IPR016032">
    <property type="entry name" value="Sig_transdc_resp-reg_C-effctor"/>
</dbReference>
<dbReference type="GeneID" id="98299157"/>
<dbReference type="PROSITE" id="PS00622">
    <property type="entry name" value="HTH_LUXR_1"/>
    <property type="match status" value="1"/>
</dbReference>
<dbReference type="InterPro" id="IPR058245">
    <property type="entry name" value="NreC/VraR/RcsB-like_REC"/>
</dbReference>
<dbReference type="Gene3D" id="3.40.50.2300">
    <property type="match status" value="1"/>
</dbReference>
<dbReference type="CDD" id="cd17535">
    <property type="entry name" value="REC_NarL-like"/>
    <property type="match status" value="1"/>
</dbReference>
<dbReference type="eggNOG" id="COG2197">
    <property type="taxonomic scope" value="Bacteria"/>
</dbReference>
<dbReference type="PANTHER" id="PTHR43214">
    <property type="entry name" value="TWO-COMPONENT RESPONSE REGULATOR"/>
    <property type="match status" value="1"/>
</dbReference>
<feature type="modified residue" description="4-aspartylphosphate" evidence="3">
    <location>
        <position position="54"/>
    </location>
</feature>
<evidence type="ECO:0000259" key="5">
    <source>
        <dbReference type="PROSITE" id="PS50110"/>
    </source>
</evidence>
<dbReference type="SUPFAM" id="SSF46894">
    <property type="entry name" value="C-terminal effector domain of the bipartite response regulators"/>
    <property type="match status" value="1"/>
</dbReference>
<feature type="domain" description="HTH luxR-type" evidence="4">
    <location>
        <begin position="138"/>
        <end position="203"/>
    </location>
</feature>
<dbReference type="GO" id="GO:0003677">
    <property type="term" value="F:DNA binding"/>
    <property type="evidence" value="ECO:0007669"/>
    <property type="project" value="UniProtKB-KW"/>
</dbReference>
<keyword evidence="6" id="KW-0378">Hydrolase</keyword>
<dbReference type="CDD" id="cd06170">
    <property type="entry name" value="LuxR_C_like"/>
    <property type="match status" value="1"/>
</dbReference>
<evidence type="ECO:0000313" key="6">
    <source>
        <dbReference type="EMBL" id="KFI81642.1"/>
    </source>
</evidence>
<dbReference type="InterPro" id="IPR001789">
    <property type="entry name" value="Sig_transdc_resp-reg_receiver"/>
</dbReference>
<keyword evidence="7" id="KW-1185">Reference proteome</keyword>
<comment type="caution">
    <text evidence="6">The sequence shown here is derived from an EMBL/GenBank/DDBJ whole genome shotgun (WGS) entry which is preliminary data.</text>
</comment>
<evidence type="ECO:0000313" key="7">
    <source>
        <dbReference type="Proteomes" id="UP000029050"/>
    </source>
</evidence>
<sequence>MIRIVIVDDHPMVREGIRSMLERHADMDIVAQASGGKQALECVKRTVPDLLLLDLRMPDMNGPEVTRKALQIQPGLKILILTTYDTDGDILTAIEAGAHGYLLKDVEPQFLAESIRNTVAGGTVMAPRAAQAMADHLHPQHKPPLSEQEHAVLQLAAAGKTNRQIAASLFISEATVKTYFSRIFAKLGVNDRTAAVAMVYAKRDSGFGVS</sequence>
<keyword evidence="1 3" id="KW-0597">Phosphoprotein</keyword>
<dbReference type="GO" id="GO:0006355">
    <property type="term" value="P:regulation of DNA-templated transcription"/>
    <property type="evidence" value="ECO:0007669"/>
    <property type="project" value="InterPro"/>
</dbReference>
<dbReference type="EMBL" id="JGZI01000010">
    <property type="protein sequence ID" value="KFI81642.1"/>
    <property type="molecule type" value="Genomic_DNA"/>
</dbReference>
<dbReference type="PROSITE" id="PS50110">
    <property type="entry name" value="RESPONSE_REGULATORY"/>
    <property type="match status" value="1"/>
</dbReference>
<feature type="domain" description="Response regulatory" evidence="5">
    <location>
        <begin position="3"/>
        <end position="119"/>
    </location>
</feature>
<evidence type="ECO:0000256" key="1">
    <source>
        <dbReference type="ARBA" id="ARBA00022553"/>
    </source>
</evidence>
<dbReference type="InterPro" id="IPR011006">
    <property type="entry name" value="CheY-like_superfamily"/>
</dbReference>
<reference evidence="6 7" key="1">
    <citation type="submission" date="2014-03" db="EMBL/GenBank/DDBJ databases">
        <title>Genomics of Bifidobacteria.</title>
        <authorList>
            <person name="Ventura M."/>
            <person name="Milani C."/>
            <person name="Lugli G.A."/>
        </authorList>
    </citation>
    <scope>NUCLEOTIDE SEQUENCE [LARGE SCALE GENOMIC DNA]</scope>
    <source>
        <strain evidence="6 7">LMG 21775</strain>
    </source>
</reference>
<organism evidence="6 7">
    <name type="scientific">Bifidobacterium psychraerophilum</name>
    <dbReference type="NCBI Taxonomy" id="218140"/>
    <lineage>
        <taxon>Bacteria</taxon>
        <taxon>Bacillati</taxon>
        <taxon>Actinomycetota</taxon>
        <taxon>Actinomycetes</taxon>
        <taxon>Bifidobacteriales</taxon>
        <taxon>Bifidobacteriaceae</taxon>
        <taxon>Bifidobacterium</taxon>
    </lineage>
</organism>
<dbReference type="OrthoDB" id="9808843at2"/>
<dbReference type="SMART" id="SM00448">
    <property type="entry name" value="REC"/>
    <property type="match status" value="1"/>
</dbReference>
<dbReference type="InterPro" id="IPR039420">
    <property type="entry name" value="WalR-like"/>
</dbReference>
<dbReference type="Pfam" id="PF00072">
    <property type="entry name" value="Response_reg"/>
    <property type="match status" value="1"/>
</dbReference>
<dbReference type="Pfam" id="PF00196">
    <property type="entry name" value="GerE"/>
    <property type="match status" value="1"/>
</dbReference>
<protein>
    <submittedName>
        <fullName evidence="6">Two component transcriptional regulator, LuxR family</fullName>
        <ecNumber evidence="6">3.1.1.61</ecNumber>
    </submittedName>
</protein>
<accession>A0A087CEE2</accession>
<dbReference type="PANTHER" id="PTHR43214:SF43">
    <property type="entry name" value="TWO-COMPONENT RESPONSE REGULATOR"/>
    <property type="match status" value="1"/>
</dbReference>
<name>A0A087CEE2_9BIFI</name>
<dbReference type="Proteomes" id="UP000029050">
    <property type="component" value="Unassembled WGS sequence"/>
</dbReference>
<proteinExistence type="predicted"/>
<dbReference type="EC" id="3.1.1.61" evidence="6"/>
<dbReference type="STRING" id="218140.BPSY_2054"/>
<evidence type="ECO:0000259" key="4">
    <source>
        <dbReference type="PROSITE" id="PS50043"/>
    </source>
</evidence>
<keyword evidence="2" id="KW-0238">DNA-binding</keyword>
<dbReference type="AlphaFoldDB" id="A0A087CEE2"/>
<dbReference type="PROSITE" id="PS50043">
    <property type="entry name" value="HTH_LUXR_2"/>
    <property type="match status" value="1"/>
</dbReference>
<dbReference type="GO" id="GO:0008984">
    <property type="term" value="F:protein-glutamate methylesterase activity"/>
    <property type="evidence" value="ECO:0007669"/>
    <property type="project" value="UniProtKB-EC"/>
</dbReference>
<dbReference type="SMART" id="SM00421">
    <property type="entry name" value="HTH_LUXR"/>
    <property type="match status" value="1"/>
</dbReference>
<dbReference type="PRINTS" id="PR00038">
    <property type="entry name" value="HTHLUXR"/>
</dbReference>
<dbReference type="RefSeq" id="WP_033497134.1">
    <property type="nucleotide sequence ID" value="NZ_BAABVZ010000002.1"/>
</dbReference>
<dbReference type="SUPFAM" id="SSF52172">
    <property type="entry name" value="CheY-like"/>
    <property type="match status" value="1"/>
</dbReference>
<gene>
    <name evidence="6" type="ORF">BPSY_2054</name>
</gene>